<dbReference type="GO" id="GO:0016740">
    <property type="term" value="F:transferase activity"/>
    <property type="evidence" value="ECO:0007669"/>
    <property type="project" value="UniProtKB-KW"/>
</dbReference>
<dbReference type="SUPFAM" id="SSF52540">
    <property type="entry name" value="P-loop containing nucleoside triphosphate hydrolases"/>
    <property type="match status" value="1"/>
</dbReference>
<gene>
    <name evidence="1" type="ORF">IEQ44_00125</name>
</gene>
<comment type="caution">
    <text evidence="1">The sequence shown here is derived from an EMBL/GenBank/DDBJ whole genome shotgun (WGS) entry which is preliminary data.</text>
</comment>
<evidence type="ECO:0000313" key="1">
    <source>
        <dbReference type="EMBL" id="MBE7323054.1"/>
    </source>
</evidence>
<evidence type="ECO:0000313" key="2">
    <source>
        <dbReference type="Proteomes" id="UP000756387"/>
    </source>
</evidence>
<reference evidence="1 2" key="1">
    <citation type="submission" date="2020-10" db="EMBL/GenBank/DDBJ databases">
        <title>Nocardioides sp. isolated from sludge.</title>
        <authorList>
            <person name="Zhang X."/>
        </authorList>
    </citation>
    <scope>NUCLEOTIDE SEQUENCE [LARGE SCALE GENOMIC DNA]</scope>
    <source>
        <strain evidence="1 2">Y6</strain>
    </source>
</reference>
<keyword evidence="2" id="KW-1185">Reference proteome</keyword>
<sequence length="179" mass="19560">MLDLVNGRPPRLGRRTRLLCIDGPAGSGKSTLAAAVASASPVATHVLPLDLLLDGWSGLDDVVETLVDEVLRPMSRGRRATHRRYDWHEGRFVDRVEVPNCALLVVEGVGAGSRGTQPYRSASVWLDAPEDVRRDRALSREGDGDAFAPHWAAWAAREARLFAREGTRTTADLVLTTVR</sequence>
<dbReference type="EMBL" id="JADCSA010000001">
    <property type="protein sequence ID" value="MBE7323054.1"/>
    <property type="molecule type" value="Genomic_DNA"/>
</dbReference>
<proteinExistence type="predicted"/>
<organism evidence="1 2">
    <name type="scientific">Nocardioides malaquae</name>
    <dbReference type="NCBI Taxonomy" id="2773426"/>
    <lineage>
        <taxon>Bacteria</taxon>
        <taxon>Bacillati</taxon>
        <taxon>Actinomycetota</taxon>
        <taxon>Actinomycetes</taxon>
        <taxon>Propionibacteriales</taxon>
        <taxon>Nocardioidaceae</taxon>
        <taxon>Nocardioides</taxon>
    </lineage>
</organism>
<dbReference type="Gene3D" id="3.40.50.300">
    <property type="entry name" value="P-loop containing nucleotide triphosphate hydrolases"/>
    <property type="match status" value="1"/>
</dbReference>
<accession>A0ABR9RNA1</accession>
<protein>
    <submittedName>
        <fullName evidence="1">4-amino-4-deoxy-L-arabinose transferase</fullName>
    </submittedName>
</protein>
<name>A0ABR9RNA1_9ACTN</name>
<dbReference type="Proteomes" id="UP000756387">
    <property type="component" value="Unassembled WGS sequence"/>
</dbReference>
<keyword evidence="1" id="KW-0808">Transferase</keyword>
<dbReference type="InterPro" id="IPR027417">
    <property type="entry name" value="P-loop_NTPase"/>
</dbReference>